<keyword evidence="5" id="KW-1185">Reference proteome</keyword>
<feature type="chain" id="PRO_5018175356" evidence="2">
    <location>
        <begin position="31"/>
        <end position="528"/>
    </location>
</feature>
<reference evidence="4 5" key="1">
    <citation type="submission" date="2018-10" db="EMBL/GenBank/DDBJ databases">
        <title>Notoacmeibacter sp. M2BS9Y-3-1, whole genome shotgun sequence.</title>
        <authorList>
            <person name="Tuo L."/>
        </authorList>
    </citation>
    <scope>NUCLEOTIDE SEQUENCE [LARGE SCALE GENOMIC DNA]</scope>
    <source>
        <strain evidence="4 5">M2BS9Y-3-1</strain>
    </source>
</reference>
<dbReference type="AlphaFoldDB" id="A0A3L7JGL8"/>
<sequence>MIGTFGIHIRKSALAFFAVASLAVAGKAEAAVEIQEVVSPGGVKAWLVEDYTVPLVSMKFAFKGGSSQDPEGKSGLAKLMTGLFDEGAGDLDRAAFQDALDVSGAEMGFSAGIDEITGSMTWLAEREDEAVHLLTLAVNDPRFDAEPVQRMKSQFLTSLIADERDPNTLAGRKWRKAIYGDHPYARDSDGTKETMGGLTAEDLRSFHDSQFAQDNLFVAVVGAISAEDLGKRLDTIFGDLPEKAKLREVLEVQAKLGERVHYEYPLPQTSLSLLYPGIEREDPRFFAAYLANHILGGGTFSSRLYEEVREKRGLAYGVGSNLSNYDHASNWGIGTATRSDRAAETLDLIRDEVSKIVEGGVSEDELEAAKNYVTGAYAIANFDSSSAIASTVLGLQLAGLPRDYIETREATIDAVTLDEVNEEAKRLLSAEPSVLIVGPAFEQTSAGPAGDGALNGDDGGQPLPSDLQPSADNDNAAVGDAKSGPTERAPEAETGPVDDQEAKPASIDNNDDRQDASEAPPEMEAGGN</sequence>
<dbReference type="SUPFAM" id="SSF63411">
    <property type="entry name" value="LuxS/MPP-like metallohydrolase"/>
    <property type="match status" value="2"/>
</dbReference>
<feature type="region of interest" description="Disordered" evidence="1">
    <location>
        <begin position="442"/>
        <end position="528"/>
    </location>
</feature>
<feature type="domain" description="Peptidase M16 C-terminal" evidence="3">
    <location>
        <begin position="198"/>
        <end position="371"/>
    </location>
</feature>
<gene>
    <name evidence="4" type="ORF">D8780_02660</name>
</gene>
<dbReference type="PANTHER" id="PTHR11851">
    <property type="entry name" value="METALLOPROTEASE"/>
    <property type="match status" value="1"/>
</dbReference>
<evidence type="ECO:0000313" key="4">
    <source>
        <dbReference type="EMBL" id="RLQ89349.1"/>
    </source>
</evidence>
<dbReference type="EMBL" id="RCWN01000001">
    <property type="protein sequence ID" value="RLQ89349.1"/>
    <property type="molecule type" value="Genomic_DNA"/>
</dbReference>
<organism evidence="4 5">
    <name type="scientific">Notoacmeibacter ruber</name>
    <dbReference type="NCBI Taxonomy" id="2670375"/>
    <lineage>
        <taxon>Bacteria</taxon>
        <taxon>Pseudomonadati</taxon>
        <taxon>Pseudomonadota</taxon>
        <taxon>Alphaproteobacteria</taxon>
        <taxon>Hyphomicrobiales</taxon>
        <taxon>Notoacmeibacteraceae</taxon>
        <taxon>Notoacmeibacter</taxon>
    </lineage>
</organism>
<dbReference type="Pfam" id="PF05193">
    <property type="entry name" value="Peptidase_M16_C"/>
    <property type="match status" value="1"/>
</dbReference>
<feature type="compositionally biased region" description="Low complexity" evidence="1">
    <location>
        <begin position="446"/>
        <end position="456"/>
    </location>
</feature>
<evidence type="ECO:0000313" key="5">
    <source>
        <dbReference type="Proteomes" id="UP000281094"/>
    </source>
</evidence>
<dbReference type="Proteomes" id="UP000281094">
    <property type="component" value="Unassembled WGS sequence"/>
</dbReference>
<evidence type="ECO:0000256" key="2">
    <source>
        <dbReference type="SAM" id="SignalP"/>
    </source>
</evidence>
<evidence type="ECO:0000256" key="1">
    <source>
        <dbReference type="SAM" id="MobiDB-lite"/>
    </source>
</evidence>
<comment type="caution">
    <text evidence="4">The sequence shown here is derived from an EMBL/GenBank/DDBJ whole genome shotgun (WGS) entry which is preliminary data.</text>
</comment>
<feature type="signal peptide" evidence="2">
    <location>
        <begin position="1"/>
        <end position="30"/>
    </location>
</feature>
<keyword evidence="2" id="KW-0732">Signal</keyword>
<dbReference type="PANTHER" id="PTHR11851:SF224">
    <property type="entry name" value="PROCESSING PROTEASE"/>
    <property type="match status" value="1"/>
</dbReference>
<protein>
    <submittedName>
        <fullName evidence="4">Insulinase family protein</fullName>
    </submittedName>
</protein>
<accession>A0A3L7JGL8</accession>
<proteinExistence type="predicted"/>
<dbReference type="GO" id="GO:0046872">
    <property type="term" value="F:metal ion binding"/>
    <property type="evidence" value="ECO:0007669"/>
    <property type="project" value="InterPro"/>
</dbReference>
<evidence type="ECO:0000259" key="3">
    <source>
        <dbReference type="Pfam" id="PF05193"/>
    </source>
</evidence>
<dbReference type="InterPro" id="IPR007863">
    <property type="entry name" value="Peptidase_M16_C"/>
</dbReference>
<name>A0A3L7JGL8_9HYPH</name>
<dbReference type="InterPro" id="IPR050361">
    <property type="entry name" value="MPP/UQCRC_Complex"/>
</dbReference>
<dbReference type="Gene3D" id="3.30.830.10">
    <property type="entry name" value="Metalloenzyme, LuxS/M16 peptidase-like"/>
    <property type="match status" value="2"/>
</dbReference>
<dbReference type="InterPro" id="IPR011249">
    <property type="entry name" value="Metalloenz_LuxS/M16"/>
</dbReference>